<gene>
    <name evidence="3" type="primary">NEDD1_1</name>
    <name evidence="3" type="ORF">g.54199</name>
</gene>
<evidence type="ECO:0000256" key="2">
    <source>
        <dbReference type="SAM" id="MobiDB-lite"/>
    </source>
</evidence>
<feature type="region of interest" description="Disordered" evidence="2">
    <location>
        <begin position="372"/>
        <end position="416"/>
    </location>
</feature>
<feature type="compositionally biased region" description="Polar residues" evidence="2">
    <location>
        <begin position="386"/>
        <end position="396"/>
    </location>
</feature>
<dbReference type="GO" id="GO:0005737">
    <property type="term" value="C:cytoplasm"/>
    <property type="evidence" value="ECO:0007669"/>
    <property type="project" value="TreeGrafter"/>
</dbReference>
<feature type="compositionally biased region" description="Basic and acidic residues" evidence="2">
    <location>
        <begin position="372"/>
        <end position="385"/>
    </location>
</feature>
<feature type="compositionally biased region" description="Polar residues" evidence="2">
    <location>
        <begin position="466"/>
        <end position="475"/>
    </location>
</feature>
<evidence type="ECO:0000256" key="1">
    <source>
        <dbReference type="SAM" id="Coils"/>
    </source>
</evidence>
<dbReference type="GO" id="GO:0005813">
    <property type="term" value="C:centrosome"/>
    <property type="evidence" value="ECO:0007669"/>
    <property type="project" value="TreeGrafter"/>
</dbReference>
<dbReference type="GO" id="GO:0007020">
    <property type="term" value="P:microtubule nucleation"/>
    <property type="evidence" value="ECO:0007669"/>
    <property type="project" value="TreeGrafter"/>
</dbReference>
<dbReference type="SUPFAM" id="SSF50978">
    <property type="entry name" value="WD40 repeat-like"/>
    <property type="match status" value="1"/>
</dbReference>
<organism evidence="3">
    <name type="scientific">Zeugodacus cucurbitae</name>
    <name type="common">Melon fruit fly</name>
    <name type="synonym">Bactrocera cucurbitae</name>
    <dbReference type="NCBI Taxonomy" id="28588"/>
    <lineage>
        <taxon>Eukaryota</taxon>
        <taxon>Metazoa</taxon>
        <taxon>Ecdysozoa</taxon>
        <taxon>Arthropoda</taxon>
        <taxon>Hexapoda</taxon>
        <taxon>Insecta</taxon>
        <taxon>Pterygota</taxon>
        <taxon>Neoptera</taxon>
        <taxon>Endopterygota</taxon>
        <taxon>Diptera</taxon>
        <taxon>Brachycera</taxon>
        <taxon>Muscomorpha</taxon>
        <taxon>Tephritoidea</taxon>
        <taxon>Tephritidae</taxon>
        <taxon>Zeugodacus</taxon>
        <taxon>Zeugodacus</taxon>
    </lineage>
</organism>
<reference evidence="3" key="1">
    <citation type="submission" date="2014-11" db="EMBL/GenBank/DDBJ databases">
        <authorList>
            <person name="Geib S."/>
        </authorList>
    </citation>
    <scope>NUCLEOTIDE SEQUENCE</scope>
</reference>
<sequence>MYLISTGKTTVLSDFSNLDTKSIYQHANGETTDFQFYARQRIFLEVNKKSGLEIMRIKDKGNQNLDIQRVRKLNIGNVYSVACAKQSLEEMAFGGVNGQVSIYNYKNTELIHRFKAENNRNSVLYLDYNGTDEYISSVFESGQINIYGTKTKTKVDSVNIDGNSTLARFHPTKRFQLSIASFKGAVTVYDLQTKRKIFNLNDAHASPCRDLCMSAATPDSLISVGYDCIVNVFDTRRRTAQIKLNHPHPLSTVAMSGCGTYFCVGNLKGELISYDIRSVKKCLATKKVHDCSITRLSFVPLPEDDCSTTSSFSGTIANNTDSITESLGEQQKTTAAMRPRDSFCDFLDFQANKLDRMSARFTMRRDSFDWDSLGHKSKPKADDTRSTLSKFNASNENLDESNEKSSENMSNGKLNLSFDNVSTRRKNVEDGKKPFMVIPTAPLRDRNSISKIVTSLKQIEEEESSHIPQQNNVSCESDKENPSNVEMDFEVEGPLRKPINAYNSTPNHTPIDIAKIKKLEIQQKTEIINENNNIQPLKISGTQVDILQHIAELRSEMNTRIQKLESEIKFNAEQNKWQIFTQMADIWARQMNTTEDIRDALGYLLQTDPFVNEFLRLKDENELLKAQLQQIMEKK</sequence>
<dbReference type="InterPro" id="IPR015943">
    <property type="entry name" value="WD40/YVTN_repeat-like_dom_sf"/>
</dbReference>
<dbReference type="GO" id="GO:0036064">
    <property type="term" value="C:ciliary basal body"/>
    <property type="evidence" value="ECO:0007669"/>
    <property type="project" value="TreeGrafter"/>
</dbReference>
<accession>A0A0A1X114</accession>
<dbReference type="Gene3D" id="2.130.10.10">
    <property type="entry name" value="YVTN repeat-like/Quinoprotein amine dehydrogenase"/>
    <property type="match status" value="2"/>
</dbReference>
<keyword evidence="1" id="KW-0175">Coiled coil</keyword>
<dbReference type="InterPro" id="IPR036322">
    <property type="entry name" value="WD40_repeat_dom_sf"/>
</dbReference>
<protein>
    <submittedName>
        <fullName evidence="3">Protein NEDD1</fullName>
    </submittedName>
</protein>
<dbReference type="PANTHER" id="PTHR44414">
    <property type="entry name" value="PROTEIN NEDD1"/>
    <property type="match status" value="1"/>
</dbReference>
<proteinExistence type="predicted"/>
<dbReference type="GO" id="GO:0000278">
    <property type="term" value="P:mitotic cell cycle"/>
    <property type="evidence" value="ECO:0007669"/>
    <property type="project" value="TreeGrafter"/>
</dbReference>
<dbReference type="InterPro" id="IPR001680">
    <property type="entry name" value="WD40_rpt"/>
</dbReference>
<feature type="region of interest" description="Disordered" evidence="2">
    <location>
        <begin position="460"/>
        <end position="483"/>
    </location>
</feature>
<dbReference type="GO" id="GO:0000922">
    <property type="term" value="C:spindle pole"/>
    <property type="evidence" value="ECO:0007669"/>
    <property type="project" value="TreeGrafter"/>
</dbReference>
<dbReference type="InterPro" id="IPR052818">
    <property type="entry name" value="NEDD1_Spindle_Assembly"/>
</dbReference>
<dbReference type="AlphaFoldDB" id="A0A0A1X114"/>
<dbReference type="GO" id="GO:0005814">
    <property type="term" value="C:centriole"/>
    <property type="evidence" value="ECO:0007669"/>
    <property type="project" value="TreeGrafter"/>
</dbReference>
<reference evidence="3" key="2">
    <citation type="journal article" date="2015" name="Gigascience">
        <title>Reconstructing a comprehensive transcriptome assembly of a white-pupal translocated strain of the pest fruit fly Bactrocera cucurbitae.</title>
        <authorList>
            <person name="Sim S.B."/>
            <person name="Calla B."/>
            <person name="Hall B."/>
            <person name="DeRego T."/>
            <person name="Geib S.M."/>
        </authorList>
    </citation>
    <scope>NUCLEOTIDE SEQUENCE</scope>
</reference>
<evidence type="ECO:0000313" key="3">
    <source>
        <dbReference type="EMBL" id="JAD05044.1"/>
    </source>
</evidence>
<name>A0A0A1X114_ZEUCU</name>
<dbReference type="EMBL" id="GBXI01009248">
    <property type="protein sequence ID" value="JAD05044.1"/>
    <property type="molecule type" value="Transcribed_RNA"/>
</dbReference>
<dbReference type="SMART" id="SM00320">
    <property type="entry name" value="WD40"/>
    <property type="match status" value="4"/>
</dbReference>
<dbReference type="GO" id="GO:0043015">
    <property type="term" value="F:gamma-tubulin binding"/>
    <property type="evidence" value="ECO:0007669"/>
    <property type="project" value="TreeGrafter"/>
</dbReference>
<dbReference type="PANTHER" id="PTHR44414:SF1">
    <property type="entry name" value="PROTEIN NEDD1"/>
    <property type="match status" value="1"/>
</dbReference>
<feature type="coiled-coil region" evidence="1">
    <location>
        <begin position="547"/>
        <end position="574"/>
    </location>
</feature>